<proteinExistence type="predicted"/>
<feature type="signal peptide" evidence="1">
    <location>
        <begin position="1"/>
        <end position="38"/>
    </location>
</feature>
<name>A0A4Q9FZR9_9RHOB</name>
<evidence type="ECO:0000256" key="1">
    <source>
        <dbReference type="SAM" id="SignalP"/>
    </source>
</evidence>
<sequence length="512" mass="55204">MILFGVEVIMSCSPTAAKGWFPPVLIAILAICATPIQAQPTPDFTVKMTVLRLSDSGDDNDSLSDSDFYVAGSFTPRNGTAIPFENEAARQEGEETIHPNWEFEFDVPSTSGGGELHFRALDYDSGLNFGDDTTIDARLDVDFGSCAITGNGISTTCGWDIAINQGDSATLRLEVFWPPSSPGLLVRCLQDPLLPRPGDAVTIDMEVLDGAGGPKVASDLQILVNNTIMQRATAQSQTAYAFTANGPHFVLQCRARNTVGANPDAEMADTRSRLVRVGFPAERWSPVGVAASAARAIDVVVLVDRDFAPPAGLTGLSLPEEPAVLAEIRQALWTSFMNNPYVLANQHRFNFWLGRSTADFQGTATTCILVQPPEDWDQYAFADVGWIAHRDAAMQRDCAAPSLRAFGGATNDAAAAVHETGHVPFGLADEYCCDGGYFQAPMLPNVYNGIQACTNDLPTDGTAAVCRNITGMVFTSDPLPDLMTDDRMTFNRLDRRRADWLLDRCANAAEGC</sequence>
<dbReference type="OrthoDB" id="9143597at2"/>
<dbReference type="Proteomes" id="UP000293520">
    <property type="component" value="Unassembled WGS sequence"/>
</dbReference>
<comment type="caution">
    <text evidence="2">The sequence shown here is derived from an EMBL/GenBank/DDBJ whole genome shotgun (WGS) entry which is preliminary data.</text>
</comment>
<keyword evidence="1" id="KW-0732">Signal</keyword>
<reference evidence="2 3" key="1">
    <citation type="submission" date="2019-02" db="EMBL/GenBank/DDBJ databases">
        <title>Paracoccus subflavus sp. nov., isolated from marine sediment of the Pacific Ocean.</title>
        <authorList>
            <person name="Zhang G."/>
        </authorList>
    </citation>
    <scope>NUCLEOTIDE SEQUENCE [LARGE SCALE GENOMIC DNA]</scope>
    <source>
        <strain evidence="2 3">GY0581</strain>
    </source>
</reference>
<dbReference type="AlphaFoldDB" id="A0A4Q9FZR9"/>
<evidence type="ECO:0000313" key="3">
    <source>
        <dbReference type="Proteomes" id="UP000293520"/>
    </source>
</evidence>
<keyword evidence="3" id="KW-1185">Reference proteome</keyword>
<feature type="chain" id="PRO_5020769610" description="C2 domain-containing protein" evidence="1">
    <location>
        <begin position="39"/>
        <end position="512"/>
    </location>
</feature>
<accession>A0A4Q9FZR9</accession>
<evidence type="ECO:0000313" key="2">
    <source>
        <dbReference type="EMBL" id="TBN39111.1"/>
    </source>
</evidence>
<dbReference type="RefSeq" id="WP_130991534.1">
    <property type="nucleotide sequence ID" value="NZ_SISK01000008.1"/>
</dbReference>
<dbReference type="EMBL" id="SISK01000008">
    <property type="protein sequence ID" value="TBN39111.1"/>
    <property type="molecule type" value="Genomic_DNA"/>
</dbReference>
<organism evidence="2 3">
    <name type="scientific">Paracoccus subflavus</name>
    <dbReference type="NCBI Taxonomy" id="2528244"/>
    <lineage>
        <taxon>Bacteria</taxon>
        <taxon>Pseudomonadati</taxon>
        <taxon>Pseudomonadota</taxon>
        <taxon>Alphaproteobacteria</taxon>
        <taxon>Rhodobacterales</taxon>
        <taxon>Paracoccaceae</taxon>
        <taxon>Paracoccus</taxon>
    </lineage>
</organism>
<gene>
    <name evidence="2" type="ORF">EYE42_11810</name>
</gene>
<evidence type="ECO:0008006" key="4">
    <source>
        <dbReference type="Google" id="ProtNLM"/>
    </source>
</evidence>
<protein>
    <recommendedName>
        <fullName evidence="4">C2 domain-containing protein</fullName>
    </recommendedName>
</protein>